<dbReference type="InterPro" id="IPR035418">
    <property type="entry name" value="AraC-bd_2"/>
</dbReference>
<dbReference type="InterPro" id="IPR018062">
    <property type="entry name" value="HTH_AraC-typ_CS"/>
</dbReference>
<keyword evidence="2" id="KW-0238">DNA-binding</keyword>
<accession>A0ABU0P350</accession>
<protein>
    <submittedName>
        <fullName evidence="5">AraC-like DNA-binding protein</fullName>
    </submittedName>
</protein>
<dbReference type="PROSITE" id="PS01124">
    <property type="entry name" value="HTH_ARAC_FAMILY_2"/>
    <property type="match status" value="1"/>
</dbReference>
<evidence type="ECO:0000256" key="1">
    <source>
        <dbReference type="ARBA" id="ARBA00023015"/>
    </source>
</evidence>
<comment type="caution">
    <text evidence="5">The sequence shown here is derived from an EMBL/GenBank/DDBJ whole genome shotgun (WGS) entry which is preliminary data.</text>
</comment>
<dbReference type="PANTHER" id="PTHR46796">
    <property type="entry name" value="HTH-TYPE TRANSCRIPTIONAL ACTIVATOR RHAS-RELATED"/>
    <property type="match status" value="1"/>
</dbReference>
<keyword evidence="1" id="KW-0805">Transcription regulation</keyword>
<gene>
    <name evidence="5" type="ORF">QF030_008067</name>
</gene>
<dbReference type="EMBL" id="JAUSWV010000003">
    <property type="protein sequence ID" value="MDQ0585799.1"/>
    <property type="molecule type" value="Genomic_DNA"/>
</dbReference>
<name>A0ABU0P350_STRRH</name>
<evidence type="ECO:0000256" key="2">
    <source>
        <dbReference type="ARBA" id="ARBA00023125"/>
    </source>
</evidence>
<feature type="domain" description="HTH araC/xylS-type" evidence="4">
    <location>
        <begin position="261"/>
        <end position="364"/>
    </location>
</feature>
<sequence length="377" mass="41632">MLGPHRTQRIQGSKNTTDPQVPLFLTAWADFARTPLRTAPDMIGTVFKSDDVPKEHRFDYWGELMHRAIAPSHMSSLFADDFWAEQRLLELGPVLVWPTSHLPTGFRRTEKLVRQSDPEMYHLSLVLGGDLGFEHVGRAEAYGPSDLWVSDTSRPYEVHLPADAVRQVNRGVGVDFPKALVPLPSARIQQLLGRRLPGQEGVGALLTGFLTGLEQQADALQPADAPRLGTVLIDLLSAWFAQVLEAEDALPPETRQRALTTRVRTFIRQNLHDPELAPPVIAAAHHISLSYLHQIFKEDTPGETVAAWIRIQRLQGARRDLANPNLSSTPIHTIATRWGMGRASDFGRAFRSAYGVSPMEYRAGGTGEGGARSVGVS</sequence>
<dbReference type="Pfam" id="PF14525">
    <property type="entry name" value="AraC_binding_2"/>
    <property type="match status" value="1"/>
</dbReference>
<dbReference type="SUPFAM" id="SSF46689">
    <property type="entry name" value="Homeodomain-like"/>
    <property type="match status" value="1"/>
</dbReference>
<dbReference type="InterPro" id="IPR009057">
    <property type="entry name" value="Homeodomain-like_sf"/>
</dbReference>
<dbReference type="SMART" id="SM00342">
    <property type="entry name" value="HTH_ARAC"/>
    <property type="match status" value="1"/>
</dbReference>
<dbReference type="InterPro" id="IPR018060">
    <property type="entry name" value="HTH_AraC"/>
</dbReference>
<dbReference type="PROSITE" id="PS00041">
    <property type="entry name" value="HTH_ARAC_FAMILY_1"/>
    <property type="match status" value="1"/>
</dbReference>
<dbReference type="Gene3D" id="1.10.10.60">
    <property type="entry name" value="Homeodomain-like"/>
    <property type="match status" value="1"/>
</dbReference>
<dbReference type="Proteomes" id="UP001230654">
    <property type="component" value="Unassembled WGS sequence"/>
</dbReference>
<keyword evidence="6" id="KW-1185">Reference proteome</keyword>
<dbReference type="InterPro" id="IPR050204">
    <property type="entry name" value="AraC_XylS_family_regulators"/>
</dbReference>
<evidence type="ECO:0000256" key="3">
    <source>
        <dbReference type="ARBA" id="ARBA00023163"/>
    </source>
</evidence>
<evidence type="ECO:0000313" key="6">
    <source>
        <dbReference type="Proteomes" id="UP001230654"/>
    </source>
</evidence>
<evidence type="ECO:0000259" key="4">
    <source>
        <dbReference type="PROSITE" id="PS01124"/>
    </source>
</evidence>
<organism evidence="5 6">
    <name type="scientific">Streptomyces rishiriensis</name>
    <dbReference type="NCBI Taxonomy" id="68264"/>
    <lineage>
        <taxon>Bacteria</taxon>
        <taxon>Bacillati</taxon>
        <taxon>Actinomycetota</taxon>
        <taxon>Actinomycetes</taxon>
        <taxon>Kitasatosporales</taxon>
        <taxon>Streptomycetaceae</taxon>
        <taxon>Streptomyces</taxon>
    </lineage>
</organism>
<evidence type="ECO:0000313" key="5">
    <source>
        <dbReference type="EMBL" id="MDQ0585799.1"/>
    </source>
</evidence>
<proteinExistence type="predicted"/>
<keyword evidence="3" id="KW-0804">Transcription</keyword>
<reference evidence="5 6" key="1">
    <citation type="submission" date="2023-07" db="EMBL/GenBank/DDBJ databases">
        <title>Comparative genomics of wheat-associated soil bacteria to identify genetic determinants of phenazine resistance.</title>
        <authorList>
            <person name="Mouncey N."/>
        </authorList>
    </citation>
    <scope>NUCLEOTIDE SEQUENCE [LARGE SCALE GENOMIC DNA]</scope>
    <source>
        <strain evidence="5 6">B2I6</strain>
    </source>
</reference>
<dbReference type="Pfam" id="PF12833">
    <property type="entry name" value="HTH_18"/>
    <property type="match status" value="1"/>
</dbReference>
<dbReference type="PANTHER" id="PTHR46796:SF6">
    <property type="entry name" value="ARAC SUBFAMILY"/>
    <property type="match status" value="1"/>
</dbReference>